<evidence type="ECO:0000313" key="1">
    <source>
        <dbReference type="EMBL" id="KAI2392323.1"/>
    </source>
</evidence>
<protein>
    <submittedName>
        <fullName evidence="1">Uncharacterized protein</fullName>
    </submittedName>
</protein>
<comment type="caution">
    <text evidence="1">The sequence shown here is derived from an EMBL/GenBank/DDBJ whole genome shotgun (WGS) entry which is preliminary data.</text>
</comment>
<dbReference type="EMBL" id="JALBCA010000007">
    <property type="protein sequence ID" value="KAI2392323.1"/>
    <property type="molecule type" value="Genomic_DNA"/>
</dbReference>
<proteinExistence type="predicted"/>
<sequence length="443" mass="49962">MQDICDNQQDHGALGLDRQSPMPTQGMPILTKMKVMHCSYHYWHSIYRAISPKARLIALSSSFVQYLQADGIVLPPDDTQVATDDDSWVASGEYDDDEEGLPDPSEQWPEIHARVKATITELGGSVSPKLNWSAPRDATHMIPSNRLECKTANDVYLVLKSSSLIANDLDRAFEGCTPGSPVPPEAFSPCRSNGDNSTVSVTAQIPYHLVLRKYVNFNPALEFRCFVRSRRLICICQRTFKFYKWLHDMKEDVLQSIQQFFDKHLRDTFPDPDFTFDVYVPNGKVWLLDFSPFSERTEPLHFTWEEVLGMEMPDEGDSRTIPEEQTLRMRARRRGPQENGGNVDSHSRNESTPVEPPISSFRPTFVLAGNPDTEHVGLDLGTTTSASYSFINEDRVPRDVIDAAQTPGGTAELLASWKIALERDIQADQEYQSENENISSPKG</sequence>
<name>A0ACB8V448_9EURO</name>
<organism evidence="1">
    <name type="scientific">Ophidiomyces ophidiicola</name>
    <dbReference type="NCBI Taxonomy" id="1387563"/>
    <lineage>
        <taxon>Eukaryota</taxon>
        <taxon>Fungi</taxon>
        <taxon>Dikarya</taxon>
        <taxon>Ascomycota</taxon>
        <taxon>Pezizomycotina</taxon>
        <taxon>Eurotiomycetes</taxon>
        <taxon>Eurotiomycetidae</taxon>
        <taxon>Onygenales</taxon>
        <taxon>Onygenaceae</taxon>
        <taxon>Ophidiomyces</taxon>
    </lineage>
</organism>
<accession>A0ACB8V448</accession>
<gene>
    <name evidence="1" type="ORF">LOY88_000707</name>
</gene>
<reference evidence="1" key="1">
    <citation type="journal article" date="2022" name="bioRxiv">
        <title>Population genetic analysis of Ophidiomyces ophidiicola, the causative agent of snake fungal disease, indicates recent introductions to the USA.</title>
        <authorList>
            <person name="Ladner J.T."/>
            <person name="Palmer J.M."/>
            <person name="Ettinger C.L."/>
            <person name="Stajich J.E."/>
            <person name="Farrell T.M."/>
            <person name="Glorioso B.M."/>
            <person name="Lawson B."/>
            <person name="Price S.J."/>
            <person name="Stengle A.G."/>
            <person name="Grear D.A."/>
            <person name="Lorch J.M."/>
        </authorList>
    </citation>
    <scope>NUCLEOTIDE SEQUENCE</scope>
    <source>
        <strain evidence="1">NWHC 24266-5</strain>
    </source>
</reference>